<keyword evidence="5" id="KW-0378">Hydrolase</keyword>
<dbReference type="PANTHER" id="PTHR12415">
    <property type="entry name" value="TYROSYL-DNA PHOSPHODIESTERASE 1"/>
    <property type="match status" value="1"/>
</dbReference>
<dbReference type="EMBL" id="JARUPT010000928">
    <property type="protein sequence ID" value="KAK0368177.1"/>
    <property type="molecule type" value="Genomic_DNA"/>
</dbReference>
<keyword evidence="4" id="KW-0227">DNA damage</keyword>
<dbReference type="InterPro" id="IPR010347">
    <property type="entry name" value="Tdp1"/>
</dbReference>
<comment type="caution">
    <text evidence="9">The sequence shown here is derived from an EMBL/GenBank/DDBJ whole genome shotgun (WGS) entry which is preliminary data.</text>
</comment>
<evidence type="ECO:0000313" key="9">
    <source>
        <dbReference type="EMBL" id="KAK0368177.1"/>
    </source>
</evidence>
<evidence type="ECO:0000256" key="1">
    <source>
        <dbReference type="ARBA" id="ARBA00004123"/>
    </source>
</evidence>
<evidence type="ECO:0000256" key="8">
    <source>
        <dbReference type="ARBA" id="ARBA00023242"/>
    </source>
</evidence>
<name>A0ABQ9P7W2_9PEZI</name>
<evidence type="ECO:0000256" key="5">
    <source>
        <dbReference type="ARBA" id="ARBA00022801"/>
    </source>
</evidence>
<keyword evidence="10" id="KW-1185">Reference proteome</keyword>
<evidence type="ECO:0000256" key="7">
    <source>
        <dbReference type="ARBA" id="ARBA00023204"/>
    </source>
</evidence>
<evidence type="ECO:0000256" key="4">
    <source>
        <dbReference type="ARBA" id="ARBA00022763"/>
    </source>
</evidence>
<dbReference type="PANTHER" id="PTHR12415:SF0">
    <property type="entry name" value="TYROSYL-DNA PHOSPHODIESTERASE 1"/>
    <property type="match status" value="1"/>
</dbReference>
<dbReference type="Proteomes" id="UP001169217">
    <property type="component" value="Unassembled WGS sequence"/>
</dbReference>
<keyword evidence="8" id="KW-0539">Nucleus</keyword>
<keyword evidence="3" id="KW-0540">Nuclease</keyword>
<reference evidence="9" key="1">
    <citation type="submission" date="2023-04" db="EMBL/GenBank/DDBJ databases">
        <title>Colletotrichum limetticola genome sequence.</title>
        <authorList>
            <person name="Baroncelli R."/>
        </authorList>
    </citation>
    <scope>NUCLEOTIDE SEQUENCE</scope>
    <source>
        <strain evidence="9">KLA-Anderson</strain>
    </source>
</reference>
<evidence type="ECO:0000256" key="6">
    <source>
        <dbReference type="ARBA" id="ARBA00022839"/>
    </source>
</evidence>
<comment type="similarity">
    <text evidence="2">Belongs to the tyrosyl-DNA phosphodiesterase family.</text>
</comment>
<protein>
    <submittedName>
        <fullName evidence="9">Tyrosyl-DNA phosphodiesterase</fullName>
    </submittedName>
</protein>
<evidence type="ECO:0000256" key="3">
    <source>
        <dbReference type="ARBA" id="ARBA00022722"/>
    </source>
</evidence>
<dbReference type="Pfam" id="PF06087">
    <property type="entry name" value="Tyr-DNA_phospho"/>
    <property type="match status" value="1"/>
</dbReference>
<dbReference type="Gene3D" id="3.30.870.10">
    <property type="entry name" value="Endonuclease Chain A"/>
    <property type="match status" value="2"/>
</dbReference>
<keyword evidence="7" id="KW-0234">DNA repair</keyword>
<comment type="subcellular location">
    <subcellularLocation>
        <location evidence="1">Nucleus</location>
    </subcellularLocation>
</comment>
<proteinExistence type="inferred from homology"/>
<keyword evidence="6" id="KW-0269">Exonuclease</keyword>
<evidence type="ECO:0000256" key="2">
    <source>
        <dbReference type="ARBA" id="ARBA00010205"/>
    </source>
</evidence>
<dbReference type="SUPFAM" id="SSF56024">
    <property type="entry name" value="Phospholipase D/nuclease"/>
    <property type="match status" value="2"/>
</dbReference>
<accession>A0ABQ9P7W2</accession>
<evidence type="ECO:0000313" key="10">
    <source>
        <dbReference type="Proteomes" id="UP001169217"/>
    </source>
</evidence>
<organism evidence="9 10">
    <name type="scientific">Colletotrichum limetticola</name>
    <dbReference type="NCBI Taxonomy" id="1209924"/>
    <lineage>
        <taxon>Eukaryota</taxon>
        <taxon>Fungi</taxon>
        <taxon>Dikarya</taxon>
        <taxon>Ascomycota</taxon>
        <taxon>Pezizomycotina</taxon>
        <taxon>Sordariomycetes</taxon>
        <taxon>Hypocreomycetidae</taxon>
        <taxon>Glomerellales</taxon>
        <taxon>Glomerellaceae</taxon>
        <taxon>Colletotrichum</taxon>
        <taxon>Colletotrichum acutatum species complex</taxon>
    </lineage>
</organism>
<sequence>MEPPAKRPRLNSALPVPGVQQRTTHLETISGGFGTAFMVGDDEQPTQLMSSPFRLNRVHGLPADDNKDTITLHDILGDPLIKECWQFNFIHDIGFLMAHFDHDVRHLVDVHIVHGFWKKGDLNRKLLETEAAAYKNVNIHTAPMPRSPGSFGVHHAKLMILLRHDNTAQIVIHTANITSLDWYGTRNAIWCSPLLPRLGQCPQHSQASTDPAAAIGHTFKKDLIEYLRAYNARSRAIGTLPGRLGGYDFSAVRAALVASVPGRYPAGGAQSDRWGWPGLRRLLSTVPAAPGASDVVAQVSAVATLGSTDEWLSRCLRPALATTAPDQEDVPGASEPNLKILFPTAEDVRRSAGGYSAGAGVLTSISTPQQIKQLAYLRPFLCRQGRGVPRSACGTQASAHSRIAGQPTAPARHPVCHAKTYIRHAQGGIDWALLTSANISKQAWGSGPSKTRGEMTIASWELGVLIWPSMFGQDVQMVATTVGDLPTQSTIRNPAVLVGVRTPYTTPLRSYQADEIPWVVSMQHNEPDCLGQTWAGLGRG</sequence>
<gene>
    <name evidence="9" type="ORF">CLIM01_14465</name>
</gene>